<evidence type="ECO:0000313" key="3">
    <source>
        <dbReference type="Proteomes" id="UP000065521"/>
    </source>
</evidence>
<sequence length="78" mass="8918">MRKHPLRMLTGAALLVMLVLVFAFNAINLKEAYGDGPPYYARTTNMDKWTDPLPMLGIVDGAMLVAIGAYFFWIRRRR</sequence>
<dbReference type="EMBL" id="LOTN01000038">
    <property type="protein sequence ID" value="KUZ88034.1"/>
    <property type="molecule type" value="Genomic_DNA"/>
</dbReference>
<proteinExistence type="predicted"/>
<accession>A0A102LGH8</accession>
<organism evidence="2 3">
    <name type="scientific">Burkholderia ubonensis</name>
    <dbReference type="NCBI Taxonomy" id="101571"/>
    <lineage>
        <taxon>Bacteria</taxon>
        <taxon>Pseudomonadati</taxon>
        <taxon>Pseudomonadota</taxon>
        <taxon>Betaproteobacteria</taxon>
        <taxon>Burkholderiales</taxon>
        <taxon>Burkholderiaceae</taxon>
        <taxon>Burkholderia</taxon>
        <taxon>Burkholderia cepacia complex</taxon>
    </lineage>
</organism>
<protein>
    <submittedName>
        <fullName evidence="2">Uncharacterized protein</fullName>
    </submittedName>
</protein>
<dbReference type="RefSeq" id="WP_059634849.1">
    <property type="nucleotide sequence ID" value="NZ_JBGRUR010000009.1"/>
</dbReference>
<keyword evidence="1" id="KW-1133">Transmembrane helix</keyword>
<evidence type="ECO:0000256" key="1">
    <source>
        <dbReference type="SAM" id="Phobius"/>
    </source>
</evidence>
<dbReference type="AlphaFoldDB" id="A0A102LGH8"/>
<feature type="transmembrane region" description="Helical" evidence="1">
    <location>
        <begin position="53"/>
        <end position="73"/>
    </location>
</feature>
<dbReference type="Proteomes" id="UP000065521">
    <property type="component" value="Unassembled WGS sequence"/>
</dbReference>
<name>A0A102LGH8_9BURK</name>
<evidence type="ECO:0000313" key="2">
    <source>
        <dbReference type="EMBL" id="KUZ88034.1"/>
    </source>
</evidence>
<keyword evidence="1" id="KW-0472">Membrane</keyword>
<keyword evidence="1" id="KW-0812">Transmembrane</keyword>
<comment type="caution">
    <text evidence="2">The sequence shown here is derived from an EMBL/GenBank/DDBJ whole genome shotgun (WGS) entry which is preliminary data.</text>
</comment>
<reference evidence="2 3" key="1">
    <citation type="submission" date="2015-11" db="EMBL/GenBank/DDBJ databases">
        <title>Expanding the genomic diversity of Burkholderia species for the development of highly accurate diagnostics.</title>
        <authorList>
            <person name="Sahl J."/>
            <person name="Keim P."/>
            <person name="Wagner D."/>
        </authorList>
    </citation>
    <scope>NUCLEOTIDE SEQUENCE [LARGE SCALE GENOMIC DNA]</scope>
    <source>
        <strain evidence="2 3">RF32-BP4</strain>
    </source>
</reference>
<gene>
    <name evidence="2" type="ORF">WI38_20370</name>
</gene>